<gene>
    <name evidence="2" type="ORF">UY3_14363</name>
</gene>
<keyword evidence="3" id="KW-1185">Reference proteome</keyword>
<organism evidence="2 3">
    <name type="scientific">Chelonia mydas</name>
    <name type="common">Green sea-turtle</name>
    <name type="synonym">Chelonia agassizi</name>
    <dbReference type="NCBI Taxonomy" id="8469"/>
    <lineage>
        <taxon>Eukaryota</taxon>
        <taxon>Metazoa</taxon>
        <taxon>Chordata</taxon>
        <taxon>Craniata</taxon>
        <taxon>Vertebrata</taxon>
        <taxon>Euteleostomi</taxon>
        <taxon>Archelosauria</taxon>
        <taxon>Testudinata</taxon>
        <taxon>Testudines</taxon>
        <taxon>Cryptodira</taxon>
        <taxon>Durocryptodira</taxon>
        <taxon>Americhelydia</taxon>
        <taxon>Chelonioidea</taxon>
        <taxon>Cheloniidae</taxon>
        <taxon>Chelonia</taxon>
    </lineage>
</organism>
<accession>M7BJZ2</accession>
<dbReference type="Proteomes" id="UP000031443">
    <property type="component" value="Unassembled WGS sequence"/>
</dbReference>
<feature type="compositionally biased region" description="Basic and acidic residues" evidence="1">
    <location>
        <begin position="141"/>
        <end position="150"/>
    </location>
</feature>
<name>M7BJZ2_CHEMY</name>
<evidence type="ECO:0000313" key="2">
    <source>
        <dbReference type="EMBL" id="EMP28532.1"/>
    </source>
</evidence>
<evidence type="ECO:0000256" key="1">
    <source>
        <dbReference type="SAM" id="MobiDB-lite"/>
    </source>
</evidence>
<feature type="region of interest" description="Disordered" evidence="1">
    <location>
        <begin position="134"/>
        <end position="157"/>
    </location>
</feature>
<dbReference type="Gene3D" id="1.10.10.60">
    <property type="entry name" value="Homeodomain-like"/>
    <property type="match status" value="1"/>
</dbReference>
<proteinExistence type="predicted"/>
<reference evidence="3" key="1">
    <citation type="journal article" date="2013" name="Nat. Genet.">
        <title>The draft genomes of soft-shell turtle and green sea turtle yield insights into the development and evolution of the turtle-specific body plan.</title>
        <authorList>
            <person name="Wang Z."/>
            <person name="Pascual-Anaya J."/>
            <person name="Zadissa A."/>
            <person name="Li W."/>
            <person name="Niimura Y."/>
            <person name="Huang Z."/>
            <person name="Li C."/>
            <person name="White S."/>
            <person name="Xiong Z."/>
            <person name="Fang D."/>
            <person name="Wang B."/>
            <person name="Ming Y."/>
            <person name="Chen Y."/>
            <person name="Zheng Y."/>
            <person name="Kuraku S."/>
            <person name="Pignatelli M."/>
            <person name="Herrero J."/>
            <person name="Beal K."/>
            <person name="Nozawa M."/>
            <person name="Li Q."/>
            <person name="Wang J."/>
            <person name="Zhang H."/>
            <person name="Yu L."/>
            <person name="Shigenobu S."/>
            <person name="Wang J."/>
            <person name="Liu J."/>
            <person name="Flicek P."/>
            <person name="Searle S."/>
            <person name="Wang J."/>
            <person name="Kuratani S."/>
            <person name="Yin Y."/>
            <person name="Aken B."/>
            <person name="Zhang G."/>
            <person name="Irie N."/>
        </authorList>
    </citation>
    <scope>NUCLEOTIDE SEQUENCE [LARGE SCALE GENOMIC DNA]</scope>
</reference>
<evidence type="ECO:0000313" key="3">
    <source>
        <dbReference type="Proteomes" id="UP000031443"/>
    </source>
</evidence>
<dbReference type="AlphaFoldDB" id="M7BJZ2"/>
<protein>
    <submittedName>
        <fullName evidence="2">Uncharacterized protein</fullName>
    </submittedName>
</protein>
<dbReference type="EMBL" id="KB562899">
    <property type="protein sequence ID" value="EMP28532.1"/>
    <property type="molecule type" value="Genomic_DNA"/>
</dbReference>
<sequence length="157" mass="17476">MQWGVPLKDQQREQPAAHTAALFRHEPRTPTPIVSPWTPPLTAACTVHTASSQLTRPAFCTRNTPTWCTPELLDLLGLGEEEAVQSQLCSSHRNLDTYGQIARGMQEKGHERETQQYCAKIKELSPMDTLRGLEAGASRLNPKDTVADKEVELEDDV</sequence>